<evidence type="ECO:0000313" key="4">
    <source>
        <dbReference type="EMBL" id="CAD0199596.1"/>
    </source>
</evidence>
<keyword evidence="2" id="KW-0560">Oxidoreductase</keyword>
<keyword evidence="5" id="KW-1185">Reference proteome</keyword>
<dbReference type="PANTHER" id="PTHR44229">
    <property type="entry name" value="15-HYDROXYPROSTAGLANDIN DEHYDROGENASE [NAD(+)]"/>
    <property type="match status" value="1"/>
</dbReference>
<dbReference type="InterPro" id="IPR036291">
    <property type="entry name" value="NAD(P)-bd_dom_sf"/>
</dbReference>
<evidence type="ECO:0000256" key="3">
    <source>
        <dbReference type="RuleBase" id="RU000363"/>
    </source>
</evidence>
<accession>A0A9N8Q0W8</accession>
<dbReference type="PRINTS" id="PR00080">
    <property type="entry name" value="SDRFAMILY"/>
</dbReference>
<dbReference type="GO" id="GO:0005737">
    <property type="term" value="C:cytoplasm"/>
    <property type="evidence" value="ECO:0007669"/>
    <property type="project" value="TreeGrafter"/>
</dbReference>
<dbReference type="GO" id="GO:0016616">
    <property type="term" value="F:oxidoreductase activity, acting on the CH-OH group of donors, NAD or NADP as acceptor"/>
    <property type="evidence" value="ECO:0007669"/>
    <property type="project" value="TreeGrafter"/>
</dbReference>
<dbReference type="OrthoDB" id="37659at2759"/>
<dbReference type="InterPro" id="IPR002347">
    <property type="entry name" value="SDR_fam"/>
</dbReference>
<dbReference type="Pfam" id="PF00106">
    <property type="entry name" value="adh_short"/>
    <property type="match status" value="1"/>
</dbReference>
<dbReference type="SUPFAM" id="SSF51735">
    <property type="entry name" value="NAD(P)-binding Rossmann-fold domains"/>
    <property type="match status" value="1"/>
</dbReference>
<evidence type="ECO:0000256" key="1">
    <source>
        <dbReference type="ARBA" id="ARBA00006484"/>
    </source>
</evidence>
<dbReference type="AlphaFoldDB" id="A0A9N8Q0W8"/>
<protein>
    <recommendedName>
        <fullName evidence="6">Alcohol dehydrogenase</fullName>
    </recommendedName>
</protein>
<evidence type="ECO:0008006" key="6">
    <source>
        <dbReference type="Google" id="ProtNLM"/>
    </source>
</evidence>
<dbReference type="EMBL" id="LR824013">
    <property type="protein sequence ID" value="CAD0199596.1"/>
    <property type="molecule type" value="Genomic_DNA"/>
</dbReference>
<name>A0A9N8Q0W8_CHRIL</name>
<dbReference type="PANTHER" id="PTHR44229:SF8">
    <property type="entry name" value="ALCOHOL DEHYDROGENASE-RELATED"/>
    <property type="match status" value="1"/>
</dbReference>
<gene>
    <name evidence="4" type="ORF">CINC_LOCUS1290</name>
</gene>
<dbReference type="PRINTS" id="PR00081">
    <property type="entry name" value="GDHRDH"/>
</dbReference>
<proteinExistence type="inferred from homology"/>
<sequence>MATDLTNKVVVVTGGADGIGYAIADKYLAQGAQITILLDINEQRGPEAAKKLTSKYGENKAVFIKCDLTTDLADVSKKIFDNYKVDVLVNNAGIYNENKLKLTIDVNVTAVIDWGLHFWQHMRKDKGGNGGTMINIASIYGFRVDQFMPIYQATKFAVMGFTRSLGHTANFMRSGVRVVAICPGYTKTKLEAIFSTNDLGQTEEFHEFLSTQLWQEAEAVGDAAVEVFQRATSGSAWLIEGAKPIVEIDH</sequence>
<evidence type="ECO:0000256" key="2">
    <source>
        <dbReference type="ARBA" id="ARBA00023002"/>
    </source>
</evidence>
<dbReference type="Gene3D" id="3.40.50.720">
    <property type="entry name" value="NAD(P)-binding Rossmann-like Domain"/>
    <property type="match status" value="1"/>
</dbReference>
<organism evidence="4 5">
    <name type="scientific">Chrysodeixis includens</name>
    <name type="common">Soybean looper</name>
    <name type="synonym">Pseudoplusia includens</name>
    <dbReference type="NCBI Taxonomy" id="689277"/>
    <lineage>
        <taxon>Eukaryota</taxon>
        <taxon>Metazoa</taxon>
        <taxon>Ecdysozoa</taxon>
        <taxon>Arthropoda</taxon>
        <taxon>Hexapoda</taxon>
        <taxon>Insecta</taxon>
        <taxon>Pterygota</taxon>
        <taxon>Neoptera</taxon>
        <taxon>Endopterygota</taxon>
        <taxon>Lepidoptera</taxon>
        <taxon>Glossata</taxon>
        <taxon>Ditrysia</taxon>
        <taxon>Noctuoidea</taxon>
        <taxon>Noctuidae</taxon>
        <taxon>Plusiinae</taxon>
        <taxon>Chrysodeixis</taxon>
    </lineage>
</organism>
<reference evidence="4" key="1">
    <citation type="submission" date="2021-12" db="EMBL/GenBank/DDBJ databases">
        <authorList>
            <person name="King R."/>
        </authorList>
    </citation>
    <scope>NUCLEOTIDE SEQUENCE</scope>
</reference>
<evidence type="ECO:0000313" key="5">
    <source>
        <dbReference type="Proteomes" id="UP001154114"/>
    </source>
</evidence>
<comment type="similarity">
    <text evidence="1 3">Belongs to the short-chain dehydrogenases/reductases (SDR) family.</text>
</comment>
<dbReference type="Proteomes" id="UP001154114">
    <property type="component" value="Chromosome 10"/>
</dbReference>